<dbReference type="EMBL" id="JADWDJ010000024">
    <property type="protein sequence ID" value="KAG5261040.1"/>
    <property type="molecule type" value="Genomic_DNA"/>
</dbReference>
<keyword evidence="3" id="KW-0472">Membrane</keyword>
<dbReference type="GO" id="GO:0055013">
    <property type="term" value="P:cardiac muscle cell development"/>
    <property type="evidence" value="ECO:0007669"/>
    <property type="project" value="UniProtKB-ARBA"/>
</dbReference>
<feature type="domain" description="Ig-like" evidence="4">
    <location>
        <begin position="420"/>
        <end position="510"/>
    </location>
</feature>
<keyword evidence="3" id="KW-0812">Transmembrane</keyword>
<name>A0AAV6FF54_9TELE</name>
<dbReference type="InterPro" id="IPR003598">
    <property type="entry name" value="Ig_sub2"/>
</dbReference>
<dbReference type="InterPro" id="IPR013098">
    <property type="entry name" value="Ig_I-set"/>
</dbReference>
<dbReference type="InterPro" id="IPR003599">
    <property type="entry name" value="Ig_sub"/>
</dbReference>
<feature type="domain" description="Ig-like" evidence="4">
    <location>
        <begin position="321"/>
        <end position="408"/>
    </location>
</feature>
<feature type="transmembrane region" description="Helical" evidence="3">
    <location>
        <begin position="656"/>
        <end position="679"/>
    </location>
</feature>
<dbReference type="SMART" id="SM00409">
    <property type="entry name" value="IG"/>
    <property type="match status" value="6"/>
</dbReference>
<dbReference type="GO" id="GO:0007411">
    <property type="term" value="P:axon guidance"/>
    <property type="evidence" value="ECO:0007669"/>
    <property type="project" value="TreeGrafter"/>
</dbReference>
<dbReference type="Gene3D" id="2.60.40.10">
    <property type="entry name" value="Immunoglobulins"/>
    <property type="match status" value="6"/>
</dbReference>
<dbReference type="PANTHER" id="PTHR10075">
    <property type="entry name" value="BASIGIN RELATED"/>
    <property type="match status" value="1"/>
</dbReference>
<dbReference type="Proteomes" id="UP000823561">
    <property type="component" value="Chromosome 24"/>
</dbReference>
<comment type="caution">
    <text evidence="5">The sequence shown here is derived from an EMBL/GenBank/DDBJ whole genome shotgun (WGS) entry which is preliminary data.</text>
</comment>
<organism evidence="5 6">
    <name type="scientific">Alosa alosa</name>
    <name type="common">allis shad</name>
    <dbReference type="NCBI Taxonomy" id="278164"/>
    <lineage>
        <taxon>Eukaryota</taxon>
        <taxon>Metazoa</taxon>
        <taxon>Chordata</taxon>
        <taxon>Craniata</taxon>
        <taxon>Vertebrata</taxon>
        <taxon>Euteleostomi</taxon>
        <taxon>Actinopterygii</taxon>
        <taxon>Neopterygii</taxon>
        <taxon>Teleostei</taxon>
        <taxon>Clupei</taxon>
        <taxon>Clupeiformes</taxon>
        <taxon>Clupeoidei</taxon>
        <taxon>Clupeidae</taxon>
        <taxon>Alosa</taxon>
    </lineage>
</organism>
<dbReference type="SMART" id="SM00408">
    <property type="entry name" value="IGc2"/>
    <property type="match status" value="6"/>
</dbReference>
<reference evidence="5" key="1">
    <citation type="submission" date="2020-10" db="EMBL/GenBank/DDBJ databases">
        <title>Chromosome-scale genome assembly of the Allis shad, Alosa alosa.</title>
        <authorList>
            <person name="Margot Z."/>
            <person name="Christophe K."/>
            <person name="Cabau C."/>
            <person name="Louis A."/>
            <person name="Berthelot C."/>
            <person name="Parey E."/>
            <person name="Roest Crollius H."/>
            <person name="Montfort J."/>
            <person name="Robinson-Rechavi M."/>
            <person name="Bucao C."/>
            <person name="Bouchez O."/>
            <person name="Gislard M."/>
            <person name="Lluch J."/>
            <person name="Milhes M."/>
            <person name="Lampietro C."/>
            <person name="Lopez Roques C."/>
            <person name="Donnadieu C."/>
            <person name="Braasch I."/>
            <person name="Desvignes T."/>
            <person name="Postlethwait J."/>
            <person name="Bobe J."/>
            <person name="Guiguen Y."/>
        </authorList>
    </citation>
    <scope>NUCLEOTIDE SEQUENCE</scope>
    <source>
        <strain evidence="5">M-15738</strain>
        <tissue evidence="5">Blood</tissue>
    </source>
</reference>
<dbReference type="InterPro" id="IPR036179">
    <property type="entry name" value="Ig-like_dom_sf"/>
</dbReference>
<dbReference type="SUPFAM" id="SSF48726">
    <property type="entry name" value="Immunoglobulin"/>
    <property type="match status" value="6"/>
</dbReference>
<gene>
    <name evidence="5" type="ORF">AALO_G00299300</name>
</gene>
<dbReference type="FunFam" id="2.60.40.10:FF:000107">
    <property type="entry name" value="Myosin, light chain kinase a"/>
    <property type="match status" value="1"/>
</dbReference>
<evidence type="ECO:0000259" key="4">
    <source>
        <dbReference type="PROSITE" id="PS50835"/>
    </source>
</evidence>
<keyword evidence="1" id="KW-0393">Immunoglobulin domain</keyword>
<sequence>MSPSPSDPPHIPCSIGLLGLCVFLGVHSTLSKLVFSAVPEDSIGVLNQPLMLHCAAYDSSLQKVLPVAWEKDLRGTPVALGSKMHQMANGSLLFIQLQEEDLGTYTCSASTGFSNIRTTVSIYKADLEDVFFSPLSQTAQEGQLVFLQCVSGDSSPAAHITWLKDGKPLSRGTQIQGQYGGGNDKKTSGTLKIEHVSQEDEGVYVCVTHNPLLNISRESNMATLTLSDSDINLEIVRGPENITVATETEAAFHCSVRGFHDPIVHWFKDGKSLGNESRQSLQHHGQLLIIRNVLEEDEGFYHCEVKNENDLVISKPAYLLPAVMEWTFQREPANATVKRGGEATLVCRPPASRPSATVNWFKNNWLLSPASHFSIEPNGDLFFHSVKDSDRGMYFCRATNSHLPRDVTSRKVYLEVLAPPSVSVWPSMLTAPIGAEVVIRCRVSGHPAPLIVWSKQGHSVMTGGKITIGVRNATLFISSVRRYDEGTYTCKAFNTMGQDERVATLRVAVSPVIMLFQKSVSSVVGSTVTLPCRAIGDLPITYTWTRGYQGSLSSSLPGHIDNNGTLHLLDIQWDAAGEYHCIAENLAGRDQLSTILSISAVEENPPDEDIVTFTSTPSLCLLPVESPTQTLSQITNPSTEFPPAPPSHPLLEKHDIPIVVGVGVSLAFIFITMAFYSLVQKNDSTAPTSRGGWKDFFHCVHFCRAQRNFGVPPRHGERLVTGRTYDNRAFEDDNLVAVIEQSPNTSNTRPRDSTHSTSTLMMKPICNILDEVSAHKDLPVIVETHQSQQESISEEQTPQPSATPVHHSINISHASSSSSSLLLSNCVSLGVTTVAVHFFPSAVVATTHSTPPVLSQEVGFQMATAVSEPEQQNTHILHPGPS</sequence>
<dbReference type="Pfam" id="PF13927">
    <property type="entry name" value="Ig_3"/>
    <property type="match status" value="3"/>
</dbReference>
<dbReference type="GO" id="GO:0070593">
    <property type="term" value="P:dendrite self-avoidance"/>
    <property type="evidence" value="ECO:0007669"/>
    <property type="project" value="TreeGrafter"/>
</dbReference>
<dbReference type="InterPro" id="IPR013783">
    <property type="entry name" value="Ig-like_fold"/>
</dbReference>
<dbReference type="Pfam" id="PF07679">
    <property type="entry name" value="I-set"/>
    <property type="match status" value="2"/>
</dbReference>
<dbReference type="GO" id="GO:0003007">
    <property type="term" value="P:heart morphogenesis"/>
    <property type="evidence" value="ECO:0007669"/>
    <property type="project" value="UniProtKB-ARBA"/>
</dbReference>
<dbReference type="PROSITE" id="PS50835">
    <property type="entry name" value="IG_LIKE"/>
    <property type="match status" value="6"/>
</dbReference>
<dbReference type="AlphaFoldDB" id="A0AAV6FF54"/>
<feature type="domain" description="Ig-like" evidence="4">
    <location>
        <begin position="511"/>
        <end position="599"/>
    </location>
</feature>
<dbReference type="PANTHER" id="PTHR10075:SF103">
    <property type="entry name" value="ROUNDABOUT HOMOLOG 4"/>
    <property type="match status" value="1"/>
</dbReference>
<feature type="domain" description="Ig-like" evidence="4">
    <location>
        <begin position="128"/>
        <end position="225"/>
    </location>
</feature>
<proteinExistence type="predicted"/>
<dbReference type="GO" id="GO:0007156">
    <property type="term" value="P:homophilic cell adhesion via plasma membrane adhesion molecules"/>
    <property type="evidence" value="ECO:0007669"/>
    <property type="project" value="TreeGrafter"/>
</dbReference>
<evidence type="ECO:0000313" key="6">
    <source>
        <dbReference type="Proteomes" id="UP000823561"/>
    </source>
</evidence>
<keyword evidence="6" id="KW-1185">Reference proteome</keyword>
<evidence type="ECO:0000256" key="2">
    <source>
        <dbReference type="SAM" id="MobiDB-lite"/>
    </source>
</evidence>
<dbReference type="GO" id="GO:0098632">
    <property type="term" value="F:cell-cell adhesion mediator activity"/>
    <property type="evidence" value="ECO:0007669"/>
    <property type="project" value="TreeGrafter"/>
</dbReference>
<dbReference type="CDD" id="cd00096">
    <property type="entry name" value="Ig"/>
    <property type="match status" value="3"/>
</dbReference>
<dbReference type="GO" id="GO:0005886">
    <property type="term" value="C:plasma membrane"/>
    <property type="evidence" value="ECO:0007669"/>
    <property type="project" value="TreeGrafter"/>
</dbReference>
<dbReference type="GO" id="GO:0030424">
    <property type="term" value="C:axon"/>
    <property type="evidence" value="ECO:0007669"/>
    <property type="project" value="TreeGrafter"/>
</dbReference>
<dbReference type="InterPro" id="IPR007110">
    <property type="entry name" value="Ig-like_dom"/>
</dbReference>
<protein>
    <recommendedName>
        <fullName evidence="4">Ig-like domain-containing protein</fullName>
    </recommendedName>
</protein>
<feature type="domain" description="Ig-like" evidence="4">
    <location>
        <begin position="47"/>
        <end position="121"/>
    </location>
</feature>
<accession>A0AAV6FF54</accession>
<evidence type="ECO:0000256" key="3">
    <source>
        <dbReference type="SAM" id="Phobius"/>
    </source>
</evidence>
<evidence type="ECO:0000313" key="5">
    <source>
        <dbReference type="EMBL" id="KAG5261040.1"/>
    </source>
</evidence>
<evidence type="ECO:0000256" key="1">
    <source>
        <dbReference type="ARBA" id="ARBA00023319"/>
    </source>
</evidence>
<feature type="region of interest" description="Disordered" evidence="2">
    <location>
        <begin position="785"/>
        <end position="807"/>
    </location>
</feature>
<keyword evidence="3" id="KW-1133">Transmembrane helix</keyword>
<feature type="domain" description="Ig-like" evidence="4">
    <location>
        <begin position="233"/>
        <end position="314"/>
    </location>
</feature>